<feature type="domain" description="Transposase IS200-like" evidence="1">
    <location>
        <begin position="9"/>
        <end position="126"/>
    </location>
</feature>
<accession>A0A1G2UW24</accession>
<dbReference type="EMBL" id="MHWV01000028">
    <property type="protein sequence ID" value="OHB13544.1"/>
    <property type="molecule type" value="Genomic_DNA"/>
</dbReference>
<reference evidence="2 3" key="1">
    <citation type="journal article" date="2016" name="Nat. Commun.">
        <title>Thousands of microbial genomes shed light on interconnected biogeochemical processes in an aquifer system.</title>
        <authorList>
            <person name="Anantharaman K."/>
            <person name="Brown C.T."/>
            <person name="Hug L.A."/>
            <person name="Sharon I."/>
            <person name="Castelle C.J."/>
            <person name="Probst A.J."/>
            <person name="Thomas B.C."/>
            <person name="Singh A."/>
            <person name="Wilkins M.J."/>
            <person name="Karaoz U."/>
            <person name="Brodie E.L."/>
            <person name="Williams K.H."/>
            <person name="Hubbard S.S."/>
            <person name="Banfield J.F."/>
        </authorList>
    </citation>
    <scope>NUCLEOTIDE SEQUENCE [LARGE SCALE GENOMIC DNA]</scope>
</reference>
<dbReference type="Pfam" id="PF01797">
    <property type="entry name" value="Y1_Tnp"/>
    <property type="match status" value="1"/>
</dbReference>
<dbReference type="GO" id="GO:0004803">
    <property type="term" value="F:transposase activity"/>
    <property type="evidence" value="ECO:0007669"/>
    <property type="project" value="InterPro"/>
</dbReference>
<proteinExistence type="predicted"/>
<dbReference type="GO" id="GO:0006313">
    <property type="term" value="P:DNA transposition"/>
    <property type="evidence" value="ECO:0007669"/>
    <property type="project" value="InterPro"/>
</dbReference>
<dbReference type="SMART" id="SM01321">
    <property type="entry name" value="Y1_Tnp"/>
    <property type="match status" value="1"/>
</dbReference>
<evidence type="ECO:0000259" key="1">
    <source>
        <dbReference type="SMART" id="SM01321"/>
    </source>
</evidence>
<comment type="caution">
    <text evidence="2">The sequence shown here is derived from an EMBL/GenBank/DDBJ whole genome shotgun (WGS) entry which is preliminary data.</text>
</comment>
<name>A0A1G2UW24_9BACT</name>
<evidence type="ECO:0000313" key="3">
    <source>
        <dbReference type="Proteomes" id="UP000178288"/>
    </source>
</evidence>
<dbReference type="GO" id="GO:0003677">
    <property type="term" value="F:DNA binding"/>
    <property type="evidence" value="ECO:0007669"/>
    <property type="project" value="InterPro"/>
</dbReference>
<dbReference type="Gene3D" id="3.30.70.1290">
    <property type="entry name" value="Transposase IS200-like"/>
    <property type="match status" value="1"/>
</dbReference>
<dbReference type="AlphaFoldDB" id="A0A1G2UW24"/>
<sequence>MGRALRVDIGNEIFHVINRANSRAAIFKTDSDYKAFETLLEEAKEKISMRILAYEIMPNHWHLLLYPIDEGDLSSFMQWLTLTHTQRWHAYHNTVGNGHLYQGRYKSFLIQKDNYFLAATRYIERNALRAGIVKNAQDWKWSSLWRREFGTNKQKGLLSPWPVEMPNDYIEWINKPQNEEEIVSIKESITRSKPFGNTEWVEKIVNKFGLETTQRPKGRPRKGV</sequence>
<dbReference type="PANTHER" id="PTHR34322:SF2">
    <property type="entry name" value="TRANSPOSASE IS200-LIKE DOMAIN-CONTAINING PROTEIN"/>
    <property type="match status" value="1"/>
</dbReference>
<dbReference type="PANTHER" id="PTHR34322">
    <property type="entry name" value="TRANSPOSASE, Y1_TNP DOMAIN-CONTAINING"/>
    <property type="match status" value="1"/>
</dbReference>
<gene>
    <name evidence="2" type="ORF">A3G05_01535</name>
</gene>
<dbReference type="SUPFAM" id="SSF143422">
    <property type="entry name" value="Transposase IS200-like"/>
    <property type="match status" value="1"/>
</dbReference>
<dbReference type="InterPro" id="IPR002686">
    <property type="entry name" value="Transposase_17"/>
</dbReference>
<organism evidence="2 3">
    <name type="scientific">Candidatus Zambryskibacteria bacterium RIFCSPLOWO2_12_FULL_45_14</name>
    <dbReference type="NCBI Taxonomy" id="1802778"/>
    <lineage>
        <taxon>Bacteria</taxon>
        <taxon>Candidatus Zambryskiibacteriota</taxon>
    </lineage>
</organism>
<protein>
    <recommendedName>
        <fullName evidence="1">Transposase IS200-like domain-containing protein</fullName>
    </recommendedName>
</protein>
<evidence type="ECO:0000313" key="2">
    <source>
        <dbReference type="EMBL" id="OHB13544.1"/>
    </source>
</evidence>
<dbReference type="Proteomes" id="UP000178288">
    <property type="component" value="Unassembled WGS sequence"/>
</dbReference>
<dbReference type="InterPro" id="IPR036515">
    <property type="entry name" value="Transposase_17_sf"/>
</dbReference>